<evidence type="ECO:0000313" key="2">
    <source>
        <dbReference type="EMBL" id="EOD45604.1"/>
    </source>
</evidence>
<sequence>MASPNPQAPHGALRSRVSRTADYWTHAHFPPSPYEDASALPSRRSYRWTTPHTHAPDTRLHTFKYPAVPDFMHDYATAPDYIIPATQLYTTWTRAAACDHPVDTAVRDPHRLRGQPPWCLRCDDARRAVDGLRDAAAKLRAAGGPGPWGGTVWWEERDNEEERDSPVILVPARQAVRHRAARKAWDEARLVVGNLRAQAWEDGVSVERALEGADELAAVFSGRVDFTGEAPVEMGRAAAGGGPGAVGVGGGEGGDEGSEKSSRLGWCVEFKTLQQHRMPMVYRSDVEFQRSTPQYRPGLWAGDWVDTSGMKDGFKDEEVEDDTSARELFKAGGLGSLIDPPYVGSVARMPTATKKRKWVEED</sequence>
<gene>
    <name evidence="2" type="ORF">UCRNP2_7688</name>
</gene>
<reference evidence="3" key="1">
    <citation type="journal article" date="2013" name="Genome Announc.">
        <title>Draft genome sequence of Neofusicoccum parvum isolate UCR-NP2, a fungal vascular pathogen associated with grapevine cankers.</title>
        <authorList>
            <person name="Blanco-Ulate B."/>
            <person name="Rolshausen P."/>
            <person name="Cantu D."/>
        </authorList>
    </citation>
    <scope>NUCLEOTIDE SEQUENCE [LARGE SCALE GENOMIC DNA]</scope>
    <source>
        <strain evidence="3">UCR-NP2</strain>
    </source>
</reference>
<feature type="compositionally biased region" description="Gly residues" evidence="1">
    <location>
        <begin position="238"/>
        <end position="252"/>
    </location>
</feature>
<evidence type="ECO:0000256" key="1">
    <source>
        <dbReference type="SAM" id="MobiDB-lite"/>
    </source>
</evidence>
<organism evidence="2 3">
    <name type="scientific">Botryosphaeria parva (strain UCR-NP2)</name>
    <name type="common">Grapevine canker fungus</name>
    <name type="synonym">Neofusicoccum parvum</name>
    <dbReference type="NCBI Taxonomy" id="1287680"/>
    <lineage>
        <taxon>Eukaryota</taxon>
        <taxon>Fungi</taxon>
        <taxon>Dikarya</taxon>
        <taxon>Ascomycota</taxon>
        <taxon>Pezizomycotina</taxon>
        <taxon>Dothideomycetes</taxon>
        <taxon>Dothideomycetes incertae sedis</taxon>
        <taxon>Botryosphaeriales</taxon>
        <taxon>Botryosphaeriaceae</taxon>
        <taxon>Neofusicoccum</taxon>
    </lineage>
</organism>
<evidence type="ECO:0000313" key="3">
    <source>
        <dbReference type="Proteomes" id="UP000013521"/>
    </source>
</evidence>
<feature type="region of interest" description="Disordered" evidence="1">
    <location>
        <begin position="237"/>
        <end position="261"/>
    </location>
</feature>
<proteinExistence type="predicted"/>
<dbReference type="EMBL" id="KB916570">
    <property type="protein sequence ID" value="EOD45604.1"/>
    <property type="molecule type" value="Genomic_DNA"/>
</dbReference>
<dbReference type="Proteomes" id="UP000013521">
    <property type="component" value="Unassembled WGS sequence"/>
</dbReference>
<protein>
    <submittedName>
        <fullName evidence="2">Uncharacterized protein</fullName>
    </submittedName>
</protein>
<dbReference type="KEGG" id="npa:UCRNP2_7688"/>
<dbReference type="AlphaFoldDB" id="R1GI18"/>
<name>R1GI18_BOTPV</name>
<accession>R1GI18</accession>
<dbReference type="HOGENOM" id="CLU_765024_0_0_1"/>